<evidence type="ECO:0000313" key="1">
    <source>
        <dbReference type="EMBL" id="SEI46086.1"/>
    </source>
</evidence>
<proteinExistence type="predicted"/>
<dbReference type="AlphaFoldDB" id="A0A1H6QVJ0"/>
<dbReference type="RefSeq" id="WP_090332418.1">
    <property type="nucleotide sequence ID" value="NZ_FNXY01000001.1"/>
</dbReference>
<evidence type="ECO:0000313" key="2">
    <source>
        <dbReference type="Proteomes" id="UP000199532"/>
    </source>
</evidence>
<dbReference type="EMBL" id="FNXY01000001">
    <property type="protein sequence ID" value="SEI46086.1"/>
    <property type="molecule type" value="Genomic_DNA"/>
</dbReference>
<keyword evidence="2" id="KW-1185">Reference proteome</keyword>
<sequence length="227" mass="26052">MPFLISESVLEKIVFLTDWRQISLADLKNFRRQLVDRYHRLPVDTGVDYSADLNEISINTEFICDLIKRAEIGDYMVAQYYCDTADNLFKNLTIAFAIKRKVEGGQDVLIADTFYLVNGDKISEAAFKPLHENYKRRREILGGFPGGEFKKDREGRAHLISVEMKEVFAKIDILNQDIFAYFILDDSIRGQATLSVTFTDARVDIDRQFREDDPGAYDHGTACCPIE</sequence>
<accession>A0A1H6QVJ0</accession>
<name>A0A1H6QVJ0_9BACT</name>
<dbReference type="Proteomes" id="UP000199532">
    <property type="component" value="Unassembled WGS sequence"/>
</dbReference>
<protein>
    <submittedName>
        <fullName evidence="1">Uncharacterized protein</fullName>
    </submittedName>
</protein>
<organism evidence="1 2">
    <name type="scientific">Dyadobacter koreensis</name>
    <dbReference type="NCBI Taxonomy" id="408657"/>
    <lineage>
        <taxon>Bacteria</taxon>
        <taxon>Pseudomonadati</taxon>
        <taxon>Bacteroidota</taxon>
        <taxon>Cytophagia</taxon>
        <taxon>Cytophagales</taxon>
        <taxon>Spirosomataceae</taxon>
        <taxon>Dyadobacter</taxon>
    </lineage>
</organism>
<dbReference type="OrthoDB" id="9866504at2"/>
<dbReference type="STRING" id="408657.SAMN04487995_0918"/>
<reference evidence="1 2" key="1">
    <citation type="submission" date="2016-10" db="EMBL/GenBank/DDBJ databases">
        <authorList>
            <person name="de Groot N.N."/>
        </authorList>
    </citation>
    <scope>NUCLEOTIDE SEQUENCE [LARGE SCALE GENOMIC DNA]</scope>
    <source>
        <strain evidence="1 2">DSM 19938</strain>
    </source>
</reference>
<gene>
    <name evidence="1" type="ORF">SAMN04487995_0918</name>
</gene>